<keyword evidence="1" id="KW-0472">Membrane</keyword>
<organism evidence="2 3">
    <name type="scientific">Dehalobacterium formicoaceticum</name>
    <dbReference type="NCBI Taxonomy" id="51515"/>
    <lineage>
        <taxon>Bacteria</taxon>
        <taxon>Bacillati</taxon>
        <taxon>Bacillota</taxon>
        <taxon>Clostridia</taxon>
        <taxon>Eubacteriales</taxon>
        <taxon>Peptococcaceae</taxon>
        <taxon>Dehalobacterium</taxon>
    </lineage>
</organism>
<feature type="transmembrane region" description="Helical" evidence="1">
    <location>
        <begin position="30"/>
        <end position="55"/>
    </location>
</feature>
<reference evidence="2 3" key="1">
    <citation type="submission" date="2022-08" db="EMBL/GenBank/DDBJ databases">
        <title>Proteogenomics of the novel Dehalobacterium formicoaceticum strain EZ94 highlights a key role of methyltransferases during anaerobic dichloromethane degradation.</title>
        <authorList>
            <person name="Wasmund K."/>
        </authorList>
    </citation>
    <scope>NUCLEOTIDE SEQUENCE [LARGE SCALE GENOMIC DNA]</scope>
    <source>
        <strain evidence="2 3">EZ94</strain>
    </source>
</reference>
<dbReference type="Proteomes" id="UP001524944">
    <property type="component" value="Unassembled WGS sequence"/>
</dbReference>
<dbReference type="EMBL" id="JANPWE010000013">
    <property type="protein sequence ID" value="MCR6546892.1"/>
    <property type="molecule type" value="Genomic_DNA"/>
</dbReference>
<feature type="transmembrane region" description="Helical" evidence="1">
    <location>
        <begin position="61"/>
        <end position="85"/>
    </location>
</feature>
<proteinExistence type="predicted"/>
<gene>
    <name evidence="2" type="ORF">NVS47_15460</name>
</gene>
<keyword evidence="1" id="KW-0812">Transmembrane</keyword>
<dbReference type="RefSeq" id="WP_089612258.1">
    <property type="nucleotide sequence ID" value="NZ_CP022121.1"/>
</dbReference>
<dbReference type="InterPro" id="IPR009937">
    <property type="entry name" value="Phage_holin_3_6"/>
</dbReference>
<keyword evidence="3" id="KW-1185">Reference proteome</keyword>
<dbReference type="Pfam" id="PF07332">
    <property type="entry name" value="Phage_holin_3_6"/>
    <property type="match status" value="1"/>
</dbReference>
<keyword evidence="1" id="KW-1133">Transmembrane helix</keyword>
<evidence type="ECO:0000313" key="2">
    <source>
        <dbReference type="EMBL" id="MCR6546892.1"/>
    </source>
</evidence>
<evidence type="ECO:0000313" key="3">
    <source>
        <dbReference type="Proteomes" id="UP001524944"/>
    </source>
</evidence>
<evidence type="ECO:0000256" key="1">
    <source>
        <dbReference type="SAM" id="Phobius"/>
    </source>
</evidence>
<sequence>MNSIAEFLIQVTNLIEAEFTLLQGRAINTAIALVMFIAAGVLCLVALLFGVWGIYLGLSLLMPRFLVAFLMAAVALIMGGGLFLWGKKKLS</sequence>
<accession>A0ABT1Y7N0</accession>
<protein>
    <submittedName>
        <fullName evidence="2">Phage holin family protein</fullName>
    </submittedName>
</protein>
<name>A0ABT1Y7N0_9FIRM</name>
<comment type="caution">
    <text evidence="2">The sequence shown here is derived from an EMBL/GenBank/DDBJ whole genome shotgun (WGS) entry which is preliminary data.</text>
</comment>